<comment type="function">
    <text evidence="19">Isoform MOCS1A and isoform MOCS1B probably form a complex that catalyzes the conversion of 5'-GTP to cyclic pyranopterin monophosphate (cPMP). MOCS1A catalyzes the cyclization of GTP to (8S)-3',8-cyclo-7,8-dihydroguanosine 5'-triphosphate and MOCS1B catalyzes the subsequent conversion of (8S)-3',8-cyclo-7,8-dihydroguanosine 5'-triphosphate to cPMP.</text>
</comment>
<dbReference type="InterPro" id="IPR050105">
    <property type="entry name" value="MoCo_biosynth_MoaA/MoaC"/>
</dbReference>
<dbReference type="GO" id="GO:0046872">
    <property type="term" value="F:metal ion binding"/>
    <property type="evidence" value="ECO:0007669"/>
    <property type="project" value="UniProtKB-KW"/>
</dbReference>
<dbReference type="Pfam" id="PF06463">
    <property type="entry name" value="Mob_synth_C"/>
    <property type="match status" value="1"/>
</dbReference>
<evidence type="ECO:0000256" key="17">
    <source>
        <dbReference type="ARBA" id="ARBA00023239"/>
    </source>
</evidence>
<accession>A0A9J6C559</accession>
<dbReference type="SMART" id="SM00729">
    <property type="entry name" value="Elp3"/>
    <property type="match status" value="1"/>
</dbReference>
<evidence type="ECO:0000259" key="21">
    <source>
        <dbReference type="PROSITE" id="PS51918"/>
    </source>
</evidence>
<dbReference type="CDD" id="cd21117">
    <property type="entry name" value="Twitch_MoaA"/>
    <property type="match status" value="1"/>
</dbReference>
<reference evidence="22" key="1">
    <citation type="submission" date="2021-03" db="EMBL/GenBank/DDBJ databases">
        <title>Chromosome level genome of the anhydrobiotic midge Polypedilum vanderplanki.</title>
        <authorList>
            <person name="Yoshida Y."/>
            <person name="Kikawada T."/>
            <person name="Gusev O."/>
        </authorList>
    </citation>
    <scope>NUCLEOTIDE SEQUENCE</scope>
    <source>
        <strain evidence="22">NIAS01</strain>
        <tissue evidence="22">Whole body or cell culture</tissue>
    </source>
</reference>
<evidence type="ECO:0000313" key="22">
    <source>
        <dbReference type="EMBL" id="KAG5677154.1"/>
    </source>
</evidence>
<dbReference type="NCBIfam" id="TIGR00581">
    <property type="entry name" value="moaC"/>
    <property type="match status" value="1"/>
</dbReference>
<dbReference type="SFLD" id="SFLDG01067">
    <property type="entry name" value="SPASM/twitch_domain_containing"/>
    <property type="match status" value="1"/>
</dbReference>
<dbReference type="Pfam" id="PF04055">
    <property type="entry name" value="Radical_SAM"/>
    <property type="match status" value="1"/>
</dbReference>
<dbReference type="Proteomes" id="UP001107558">
    <property type="component" value="Chromosome 2"/>
</dbReference>
<organism evidence="22 23">
    <name type="scientific">Polypedilum vanderplanki</name>
    <name type="common">Sleeping chironomid midge</name>
    <dbReference type="NCBI Taxonomy" id="319348"/>
    <lineage>
        <taxon>Eukaryota</taxon>
        <taxon>Metazoa</taxon>
        <taxon>Ecdysozoa</taxon>
        <taxon>Arthropoda</taxon>
        <taxon>Hexapoda</taxon>
        <taxon>Insecta</taxon>
        <taxon>Pterygota</taxon>
        <taxon>Neoptera</taxon>
        <taxon>Endopterygota</taxon>
        <taxon>Diptera</taxon>
        <taxon>Nematocera</taxon>
        <taxon>Chironomoidea</taxon>
        <taxon>Chironomidae</taxon>
        <taxon>Chironominae</taxon>
        <taxon>Polypedilum</taxon>
        <taxon>Polypedilum</taxon>
    </lineage>
</organism>
<proteinExistence type="inferred from homology"/>
<dbReference type="GO" id="GO:0005525">
    <property type="term" value="F:GTP binding"/>
    <property type="evidence" value="ECO:0007669"/>
    <property type="project" value="UniProtKB-KW"/>
</dbReference>
<dbReference type="PANTHER" id="PTHR22960">
    <property type="entry name" value="MOLYBDOPTERIN COFACTOR SYNTHESIS PROTEIN A"/>
    <property type="match status" value="1"/>
</dbReference>
<evidence type="ECO:0000256" key="6">
    <source>
        <dbReference type="ARBA" id="ARBA00012167"/>
    </source>
</evidence>
<keyword evidence="23" id="KW-1185">Reference proteome</keyword>
<evidence type="ECO:0000256" key="15">
    <source>
        <dbReference type="ARBA" id="ARBA00023134"/>
    </source>
</evidence>
<dbReference type="PANTHER" id="PTHR22960:SF0">
    <property type="entry name" value="MOLYBDENUM COFACTOR BIOSYNTHESIS PROTEIN 1"/>
    <property type="match status" value="1"/>
</dbReference>
<evidence type="ECO:0000256" key="19">
    <source>
        <dbReference type="ARBA" id="ARBA00054222"/>
    </source>
</evidence>
<dbReference type="PROSITE" id="PS01305">
    <property type="entry name" value="MOAA_NIFB_PQQE"/>
    <property type="match status" value="1"/>
</dbReference>
<dbReference type="AlphaFoldDB" id="A0A9J6C559"/>
<dbReference type="Pfam" id="PF01967">
    <property type="entry name" value="MoaC"/>
    <property type="match status" value="1"/>
</dbReference>
<dbReference type="InterPro" id="IPR010505">
    <property type="entry name" value="MoaA_twitch"/>
</dbReference>
<feature type="domain" description="Radical SAM core" evidence="21">
    <location>
        <begin position="64"/>
        <end position="278"/>
    </location>
</feature>
<evidence type="ECO:0000256" key="9">
    <source>
        <dbReference type="ARBA" id="ARBA00022485"/>
    </source>
</evidence>
<evidence type="ECO:0000256" key="5">
    <source>
        <dbReference type="ARBA" id="ARBA00009862"/>
    </source>
</evidence>
<comment type="similarity">
    <text evidence="5">In the N-terminal section; belongs to the radical SAM superfamily. MoaA family.</text>
</comment>
<comment type="pathway">
    <text evidence="3">Cofactor biosynthesis; molybdopterin biosynthesis.</text>
</comment>
<dbReference type="GO" id="GO:0061799">
    <property type="term" value="F:cyclic pyranopterin monophosphate synthase activity"/>
    <property type="evidence" value="ECO:0007669"/>
    <property type="project" value="UniProtKB-EC"/>
</dbReference>
<dbReference type="InterPro" id="IPR013483">
    <property type="entry name" value="MoaA"/>
</dbReference>
<dbReference type="CDD" id="cd01420">
    <property type="entry name" value="MoaC_PE"/>
    <property type="match status" value="1"/>
</dbReference>
<keyword evidence="11" id="KW-0479">Metal-binding</keyword>
<comment type="catalytic activity">
    <reaction evidence="1">
        <text>(8S)-3',8-cyclo-7,8-dihydroguanosine 5'-triphosphate = cyclic pyranopterin phosphate + diphosphate</text>
        <dbReference type="Rhea" id="RHEA:49580"/>
        <dbReference type="ChEBI" id="CHEBI:33019"/>
        <dbReference type="ChEBI" id="CHEBI:59648"/>
        <dbReference type="ChEBI" id="CHEBI:131766"/>
        <dbReference type="EC" id="4.6.1.17"/>
    </reaction>
</comment>
<comment type="similarity">
    <text evidence="4">In the C-terminal section; belongs to the MoaC family.</text>
</comment>
<keyword evidence="16" id="KW-0501">Molybdenum cofactor biosynthesis</keyword>
<evidence type="ECO:0000313" key="23">
    <source>
        <dbReference type="Proteomes" id="UP001107558"/>
    </source>
</evidence>
<sequence>MYLRKIYSKNVIECLNSSSYINHLRNLSSKSLKPNVEFITDNEKITTQIEQRRNKQQVSPLIDSFGRFHSYLRISLTEKCNLRCQYCMPEEGVPLSPKSHLLTTDEIIYISKLFIDQGVRKIRLTGGEPTIRKDLVEIIARLKEIPLLENISITTNGLVLTRNLVSYQRAGLDSLNISLDTLQPKKYETITRRKGFERVVAGIDLAIQLGYKPKINCVAMKNFNEDEICDFVEWTKDRNVDIRFIEYMPFSGNRWETEKLLSFRDMLNLIQQKYPTFEALENKPNDTSKAFRVPGYEGQVGFITSMTEHFCGSCNRLRITADGNLKVCLFGNKEVSLRDAIRNGCSEDDLIALIGASVLRKKKQHAENILLFNQQNYPFRFQARNYSSKTDLTHVDEQGKAKMVNVIDKPHTKRKAIARGFVNVGAEITKLISNNLMKKGDVLTIAQLAGIMGAKQTSNLIPLTHPIPISSIKIEVKLNEEKQRVEITSAIECCWNTGIEIEALTAVAIASLTIYDMCKAVSHDITITDIKLLEKSGGKNYFKRT</sequence>
<evidence type="ECO:0000256" key="4">
    <source>
        <dbReference type="ARBA" id="ARBA00008484"/>
    </source>
</evidence>
<dbReference type="SUPFAM" id="SSF102114">
    <property type="entry name" value="Radical SAM enzymes"/>
    <property type="match status" value="1"/>
</dbReference>
<comment type="cofactor">
    <cofactor evidence="2">
        <name>[4Fe-4S] cluster</name>
        <dbReference type="ChEBI" id="CHEBI:49883"/>
    </cofactor>
</comment>
<evidence type="ECO:0000256" key="2">
    <source>
        <dbReference type="ARBA" id="ARBA00001966"/>
    </source>
</evidence>
<evidence type="ECO:0000256" key="12">
    <source>
        <dbReference type="ARBA" id="ARBA00022741"/>
    </source>
</evidence>
<gene>
    <name evidence="22" type="ORF">PVAND_006936</name>
</gene>
<keyword evidence="12" id="KW-0547">Nucleotide-binding</keyword>
<dbReference type="Gene3D" id="3.30.70.640">
    <property type="entry name" value="Molybdopterin cofactor biosynthesis C (MoaC) domain"/>
    <property type="match status" value="1"/>
</dbReference>
<evidence type="ECO:0000256" key="8">
    <source>
        <dbReference type="ARBA" id="ARBA00015273"/>
    </source>
</evidence>
<comment type="catalytic activity">
    <reaction evidence="18">
        <text>GTP + AH2 + S-adenosyl-L-methionine = (8S)-3',8-cyclo-7,8-dihydroguanosine 5'-triphosphate + 5'-deoxyadenosine + L-methionine + A + H(+)</text>
        <dbReference type="Rhea" id="RHEA:49576"/>
        <dbReference type="ChEBI" id="CHEBI:13193"/>
        <dbReference type="ChEBI" id="CHEBI:15378"/>
        <dbReference type="ChEBI" id="CHEBI:17319"/>
        <dbReference type="ChEBI" id="CHEBI:17499"/>
        <dbReference type="ChEBI" id="CHEBI:37565"/>
        <dbReference type="ChEBI" id="CHEBI:57844"/>
        <dbReference type="ChEBI" id="CHEBI:59789"/>
        <dbReference type="ChEBI" id="CHEBI:131766"/>
        <dbReference type="EC" id="4.1.99.22"/>
    </reaction>
</comment>
<dbReference type="OrthoDB" id="429626at2759"/>
<dbReference type="InterPro" id="IPR040064">
    <property type="entry name" value="MoaA-like"/>
</dbReference>
<keyword evidence="10" id="KW-0949">S-adenosyl-L-methionine</keyword>
<keyword evidence="15" id="KW-0342">GTP-binding</keyword>
<dbReference type="InterPro" id="IPR002820">
    <property type="entry name" value="Mopterin_CF_biosynth-C_dom"/>
</dbReference>
<dbReference type="InterPro" id="IPR058240">
    <property type="entry name" value="rSAM_sf"/>
</dbReference>
<evidence type="ECO:0000256" key="10">
    <source>
        <dbReference type="ARBA" id="ARBA00022691"/>
    </source>
</evidence>
<evidence type="ECO:0000256" key="14">
    <source>
        <dbReference type="ARBA" id="ARBA00023014"/>
    </source>
</evidence>
<dbReference type="InterPro" id="IPR047594">
    <property type="entry name" value="MoaC_bact/euk"/>
</dbReference>
<dbReference type="InterPro" id="IPR006638">
    <property type="entry name" value="Elp3/MiaA/NifB-like_rSAM"/>
</dbReference>
<evidence type="ECO:0000256" key="11">
    <source>
        <dbReference type="ARBA" id="ARBA00022723"/>
    </source>
</evidence>
<dbReference type="EC" id="4.6.1.17" evidence="7"/>
<dbReference type="InterPro" id="IPR023045">
    <property type="entry name" value="MoaC"/>
</dbReference>
<dbReference type="HAMAP" id="MF_01225_B">
    <property type="entry name" value="MoaA_B"/>
    <property type="match status" value="1"/>
</dbReference>
<evidence type="ECO:0000256" key="13">
    <source>
        <dbReference type="ARBA" id="ARBA00023004"/>
    </source>
</evidence>
<dbReference type="SFLD" id="SFLDG01386">
    <property type="entry name" value="main_SPASM_domain-containing"/>
    <property type="match status" value="1"/>
</dbReference>
<dbReference type="SFLD" id="SFLDG01383">
    <property type="entry name" value="cyclic_pyranopterin_phosphate"/>
    <property type="match status" value="1"/>
</dbReference>
<name>A0A9J6C559_POLVA</name>
<dbReference type="SUPFAM" id="SSF55040">
    <property type="entry name" value="Molybdenum cofactor biosynthesis protein C, MoaC"/>
    <property type="match status" value="1"/>
</dbReference>
<dbReference type="InterPro" id="IPR000385">
    <property type="entry name" value="MoaA_NifB_PqqE_Fe-S-bd_CS"/>
</dbReference>
<dbReference type="GO" id="GO:0051539">
    <property type="term" value="F:4 iron, 4 sulfur cluster binding"/>
    <property type="evidence" value="ECO:0007669"/>
    <property type="project" value="UniProtKB-KW"/>
</dbReference>
<dbReference type="InterPro" id="IPR013785">
    <property type="entry name" value="Aldolase_TIM"/>
</dbReference>
<evidence type="ECO:0000256" key="1">
    <source>
        <dbReference type="ARBA" id="ARBA00001637"/>
    </source>
</evidence>
<evidence type="ECO:0000256" key="3">
    <source>
        <dbReference type="ARBA" id="ARBA00005046"/>
    </source>
</evidence>
<evidence type="ECO:0000256" key="20">
    <source>
        <dbReference type="ARBA" id="ARBA00063038"/>
    </source>
</evidence>
<dbReference type="EC" id="4.1.99.22" evidence="6"/>
<dbReference type="InterPro" id="IPR036522">
    <property type="entry name" value="MoaC_sf"/>
</dbReference>
<evidence type="ECO:0000256" key="18">
    <source>
        <dbReference type="ARBA" id="ARBA00048697"/>
    </source>
</evidence>
<keyword evidence="13" id="KW-0408">Iron</keyword>
<dbReference type="GO" id="GO:0061798">
    <property type="term" value="F:GTP 3',8'-cyclase activity"/>
    <property type="evidence" value="ECO:0007669"/>
    <property type="project" value="UniProtKB-EC"/>
</dbReference>
<protein>
    <recommendedName>
        <fullName evidence="8">Molybdenum cofactor biosynthesis protein 1</fullName>
        <ecNumber evidence="6">4.1.99.22</ecNumber>
        <ecNumber evidence="7">4.6.1.17</ecNumber>
    </recommendedName>
</protein>
<keyword evidence="17" id="KW-0456">Lyase</keyword>
<dbReference type="SFLD" id="SFLDS00029">
    <property type="entry name" value="Radical_SAM"/>
    <property type="match status" value="1"/>
</dbReference>
<dbReference type="Gene3D" id="3.20.20.70">
    <property type="entry name" value="Aldolase class I"/>
    <property type="match status" value="1"/>
</dbReference>
<dbReference type="PROSITE" id="PS51918">
    <property type="entry name" value="RADICAL_SAM"/>
    <property type="match status" value="1"/>
</dbReference>
<dbReference type="CDD" id="cd01335">
    <property type="entry name" value="Radical_SAM"/>
    <property type="match status" value="1"/>
</dbReference>
<dbReference type="NCBIfam" id="NF006870">
    <property type="entry name" value="PRK09364.1"/>
    <property type="match status" value="1"/>
</dbReference>
<dbReference type="FunFam" id="3.20.20.70:FF:000117">
    <property type="entry name" value="molybdenum cofactor biosynthesis protein 1"/>
    <property type="match status" value="1"/>
</dbReference>
<comment type="subunit">
    <text evidence="20">Isoform MOCS1A and isoform MOCS1B probably form a heterooligomer.</text>
</comment>
<keyword evidence="9" id="KW-0004">4Fe-4S</keyword>
<dbReference type="InterPro" id="IPR007197">
    <property type="entry name" value="rSAM"/>
</dbReference>
<dbReference type="NCBIfam" id="TIGR02666">
    <property type="entry name" value="moaA"/>
    <property type="match status" value="1"/>
</dbReference>
<evidence type="ECO:0000256" key="16">
    <source>
        <dbReference type="ARBA" id="ARBA00023150"/>
    </source>
</evidence>
<evidence type="ECO:0000256" key="7">
    <source>
        <dbReference type="ARBA" id="ARBA00012575"/>
    </source>
</evidence>
<dbReference type="EMBL" id="JADBJN010000002">
    <property type="protein sequence ID" value="KAG5677154.1"/>
    <property type="molecule type" value="Genomic_DNA"/>
</dbReference>
<keyword evidence="14" id="KW-0411">Iron-sulfur</keyword>
<dbReference type="GO" id="GO:0006777">
    <property type="term" value="P:Mo-molybdopterin cofactor biosynthetic process"/>
    <property type="evidence" value="ECO:0007669"/>
    <property type="project" value="UniProtKB-KW"/>
</dbReference>
<comment type="caution">
    <text evidence="22">The sequence shown here is derived from an EMBL/GenBank/DDBJ whole genome shotgun (WGS) entry which is preliminary data.</text>
</comment>